<dbReference type="AlphaFoldDB" id="A0AAE8STS1"/>
<comment type="caution">
    <text evidence="14">The sequence shown here is derived from an EMBL/GenBank/DDBJ whole genome shotgun (WGS) entry which is preliminary data.</text>
</comment>
<dbReference type="Pfam" id="PF05207">
    <property type="entry name" value="Zn_ribbon_CSL"/>
    <property type="match status" value="1"/>
</dbReference>
<comment type="subcellular location">
    <subcellularLocation>
        <location evidence="3">Cytoplasm</location>
    </subcellularLocation>
    <subcellularLocation>
        <location evidence="2">Nucleus</location>
    </subcellularLocation>
</comment>
<dbReference type="GO" id="GO:0046872">
    <property type="term" value="F:metal ion binding"/>
    <property type="evidence" value="ECO:0007669"/>
    <property type="project" value="UniProtKB-KW"/>
</dbReference>
<gene>
    <name evidence="14" type="ORF">DNG_03572</name>
</gene>
<evidence type="ECO:0000259" key="12">
    <source>
        <dbReference type="PROSITE" id="PS50076"/>
    </source>
</evidence>
<dbReference type="SUPFAM" id="SSF46565">
    <property type="entry name" value="Chaperone J-domain"/>
    <property type="match status" value="1"/>
</dbReference>
<evidence type="ECO:0000256" key="6">
    <source>
        <dbReference type="ARBA" id="ARBA00021797"/>
    </source>
</evidence>
<evidence type="ECO:0000256" key="5">
    <source>
        <dbReference type="ARBA" id="ARBA00006169"/>
    </source>
</evidence>
<dbReference type="PROSITE" id="PS51074">
    <property type="entry name" value="DPH_MB"/>
    <property type="match status" value="1"/>
</dbReference>
<evidence type="ECO:0000313" key="14">
    <source>
        <dbReference type="EMBL" id="SPO00824.1"/>
    </source>
</evidence>
<evidence type="ECO:0000313" key="15">
    <source>
        <dbReference type="Proteomes" id="UP001187682"/>
    </source>
</evidence>
<evidence type="ECO:0000256" key="10">
    <source>
        <dbReference type="ARBA" id="ARBA00023004"/>
    </source>
</evidence>
<dbReference type="Gene3D" id="1.10.287.110">
    <property type="entry name" value="DnaJ domain"/>
    <property type="match status" value="1"/>
</dbReference>
<reference evidence="14" key="1">
    <citation type="submission" date="2018-03" db="EMBL/GenBank/DDBJ databases">
        <authorList>
            <person name="Guldener U."/>
        </authorList>
    </citation>
    <scope>NUCLEOTIDE SEQUENCE</scope>
</reference>
<dbReference type="Pfam" id="PF00226">
    <property type="entry name" value="DnaJ"/>
    <property type="match status" value="1"/>
</dbReference>
<keyword evidence="10" id="KW-0408">Iron</keyword>
<feature type="domain" description="DPH-type MB" evidence="13">
    <location>
        <begin position="102"/>
        <end position="164"/>
    </location>
</feature>
<evidence type="ECO:0000256" key="7">
    <source>
        <dbReference type="ARBA" id="ARBA00022490"/>
    </source>
</evidence>
<name>A0AAE8STS1_9PEZI</name>
<organism evidence="14 15">
    <name type="scientific">Cephalotrichum gorgonifer</name>
    <dbReference type="NCBI Taxonomy" id="2041049"/>
    <lineage>
        <taxon>Eukaryota</taxon>
        <taxon>Fungi</taxon>
        <taxon>Dikarya</taxon>
        <taxon>Ascomycota</taxon>
        <taxon>Pezizomycotina</taxon>
        <taxon>Sordariomycetes</taxon>
        <taxon>Hypocreomycetidae</taxon>
        <taxon>Microascales</taxon>
        <taxon>Microascaceae</taxon>
        <taxon>Cephalotrichum</taxon>
    </lineage>
</organism>
<feature type="domain" description="J" evidence="12">
    <location>
        <begin position="10"/>
        <end position="81"/>
    </location>
</feature>
<comment type="similarity">
    <text evidence="5">Belongs to the DPH4 family.</text>
</comment>
<dbReference type="PANTHER" id="PTHR21454">
    <property type="entry name" value="DPH3 HOMOLOG-RELATED"/>
    <property type="match status" value="1"/>
</dbReference>
<dbReference type="PROSITE" id="PS50076">
    <property type="entry name" value="DNAJ_2"/>
    <property type="match status" value="1"/>
</dbReference>
<evidence type="ECO:0000256" key="4">
    <source>
        <dbReference type="ARBA" id="ARBA00005156"/>
    </source>
</evidence>
<dbReference type="SMART" id="SM00271">
    <property type="entry name" value="DnaJ"/>
    <property type="match status" value="1"/>
</dbReference>
<keyword evidence="9" id="KW-0862">Zinc</keyword>
<protein>
    <recommendedName>
        <fullName evidence="6">Diphthamide biosynthesis protein 4</fullName>
    </recommendedName>
</protein>
<keyword evidence="8" id="KW-0479">Metal-binding</keyword>
<comment type="function">
    <text evidence="1">Required for the first step of diphthamide biosynthesis, the transfer of 3-amino-3-carboxypropyl from S-adenosyl-L-methionine to a histidine residue. Diphthamide is a post-translational modification of histidine which occurs in elongation factor 2.</text>
</comment>
<dbReference type="InterPro" id="IPR044248">
    <property type="entry name" value="DPH3/4-like"/>
</dbReference>
<dbReference type="InterPro" id="IPR036869">
    <property type="entry name" value="J_dom_sf"/>
</dbReference>
<dbReference type="PANTHER" id="PTHR21454:SF46">
    <property type="entry name" value="DIPHTHAMIDE BIOSYNTHESIS PROTEIN 4"/>
    <property type="match status" value="1"/>
</dbReference>
<dbReference type="CDD" id="cd06257">
    <property type="entry name" value="DnaJ"/>
    <property type="match status" value="1"/>
</dbReference>
<comment type="pathway">
    <text evidence="4">Protein modification; peptidyl-diphthamide biosynthesis.</text>
</comment>
<dbReference type="InterPro" id="IPR036671">
    <property type="entry name" value="DPH_MB_sf"/>
</dbReference>
<evidence type="ECO:0000256" key="3">
    <source>
        <dbReference type="ARBA" id="ARBA00004496"/>
    </source>
</evidence>
<dbReference type="InterPro" id="IPR007872">
    <property type="entry name" value="DPH_MB_dom"/>
</dbReference>
<dbReference type="Proteomes" id="UP001187682">
    <property type="component" value="Unassembled WGS sequence"/>
</dbReference>
<accession>A0AAE8STS1</accession>
<dbReference type="GO" id="GO:0005634">
    <property type="term" value="C:nucleus"/>
    <property type="evidence" value="ECO:0007669"/>
    <property type="project" value="UniProtKB-SubCell"/>
</dbReference>
<dbReference type="GO" id="GO:0005737">
    <property type="term" value="C:cytoplasm"/>
    <property type="evidence" value="ECO:0007669"/>
    <property type="project" value="UniProtKB-SubCell"/>
</dbReference>
<proteinExistence type="inferred from homology"/>
<evidence type="ECO:0000256" key="9">
    <source>
        <dbReference type="ARBA" id="ARBA00022833"/>
    </source>
</evidence>
<dbReference type="SUPFAM" id="SSF144217">
    <property type="entry name" value="CSL zinc finger"/>
    <property type="match status" value="1"/>
</dbReference>
<keyword evidence="11" id="KW-0539">Nucleus</keyword>
<evidence type="ECO:0000256" key="2">
    <source>
        <dbReference type="ARBA" id="ARBA00004123"/>
    </source>
</evidence>
<dbReference type="GO" id="GO:0017183">
    <property type="term" value="P:protein histidyl modification to diphthamide"/>
    <property type="evidence" value="ECO:0007669"/>
    <property type="project" value="InterPro"/>
</dbReference>
<evidence type="ECO:0000259" key="13">
    <source>
        <dbReference type="PROSITE" id="PS51074"/>
    </source>
</evidence>
<dbReference type="InterPro" id="IPR001623">
    <property type="entry name" value="DnaJ_domain"/>
</dbReference>
<dbReference type="EMBL" id="ONZQ02000004">
    <property type="protein sequence ID" value="SPO00824.1"/>
    <property type="molecule type" value="Genomic_DNA"/>
</dbReference>
<dbReference type="Gene3D" id="3.10.660.10">
    <property type="entry name" value="DPH Zinc finger"/>
    <property type="match status" value="1"/>
</dbReference>
<keyword evidence="7" id="KW-0963">Cytoplasm</keyword>
<evidence type="ECO:0000256" key="1">
    <source>
        <dbReference type="ARBA" id="ARBA00003474"/>
    </source>
</evidence>
<evidence type="ECO:0000256" key="8">
    <source>
        <dbReference type="ARBA" id="ARBA00022723"/>
    </source>
</evidence>
<sequence length="168" mass="18548">MTTDPPPQPTHYVILALTPALLTTSPNPAALIKQAYHRALLQNHPDKKRPSTSTTYTVDQISTAYRTLSSPNLRRAYDAELRSTNGAFAAAAAAENDDFRTGVENVDLDDLAHDEGEGRWYRSCRCGNERGFAFGEEDLEGAESEEEVVVGCSDCSLWLRVHFAVMDE</sequence>
<keyword evidence="15" id="KW-1185">Reference proteome</keyword>
<evidence type="ECO:0000256" key="11">
    <source>
        <dbReference type="ARBA" id="ARBA00023242"/>
    </source>
</evidence>